<dbReference type="PROSITE" id="PS51747">
    <property type="entry name" value="CYT_DCMP_DEAMINASES_2"/>
    <property type="match status" value="1"/>
</dbReference>
<evidence type="ECO:0000313" key="3">
    <source>
        <dbReference type="Proteomes" id="UP000481861"/>
    </source>
</evidence>
<dbReference type="InterPro" id="IPR002125">
    <property type="entry name" value="CMP_dCMP_dom"/>
</dbReference>
<sequence length="186" mass="20314">MCLQDFERGDPPLPLPSIDPQDHATFMRLALNEAHESPPKPSNFRVGAVLVDGDTGSILARGYTLELEGNTHAEQCCLIKFAQAHGVAEERVGDVLPPNAVIYTTMEPCNLRLSGNLPCVDRIVRTKTRDGKAGIKKVYLGVKEPEKFVGENTGRSKLEQHGIECIHVPGLEESILHVATAGHEEE</sequence>
<keyword evidence="3" id="KW-1185">Reference proteome</keyword>
<evidence type="ECO:0000259" key="1">
    <source>
        <dbReference type="PROSITE" id="PS51747"/>
    </source>
</evidence>
<dbReference type="OrthoDB" id="252265at2759"/>
<dbReference type="PANTHER" id="PTHR11079">
    <property type="entry name" value="CYTOSINE DEAMINASE FAMILY MEMBER"/>
    <property type="match status" value="1"/>
</dbReference>
<dbReference type="GO" id="GO:0006139">
    <property type="term" value="P:nucleobase-containing compound metabolic process"/>
    <property type="evidence" value="ECO:0007669"/>
    <property type="project" value="UniProtKB-ARBA"/>
</dbReference>
<gene>
    <name evidence="2" type="ORF">BDV95DRAFT_565990</name>
</gene>
<dbReference type="SUPFAM" id="SSF53927">
    <property type="entry name" value="Cytidine deaminase-like"/>
    <property type="match status" value="1"/>
</dbReference>
<comment type="caution">
    <text evidence="2">The sequence shown here is derived from an EMBL/GenBank/DDBJ whole genome shotgun (WGS) entry which is preliminary data.</text>
</comment>
<proteinExistence type="predicted"/>
<feature type="domain" description="CMP/dCMP-type deaminase" evidence="1">
    <location>
        <begin position="21"/>
        <end position="151"/>
    </location>
</feature>
<accession>A0A7C8MBV7</accession>
<dbReference type="GO" id="GO:0008835">
    <property type="term" value="F:diaminohydroxyphosphoribosylaminopyrimidine deaminase activity"/>
    <property type="evidence" value="ECO:0007669"/>
    <property type="project" value="TreeGrafter"/>
</dbReference>
<protein>
    <submittedName>
        <fullName evidence="2">Cytidine deaminase-like protein</fullName>
    </submittedName>
</protein>
<dbReference type="Proteomes" id="UP000481861">
    <property type="component" value="Unassembled WGS sequence"/>
</dbReference>
<evidence type="ECO:0000313" key="2">
    <source>
        <dbReference type="EMBL" id="KAF2874336.1"/>
    </source>
</evidence>
<organism evidence="2 3">
    <name type="scientific">Massariosphaeria phaeospora</name>
    <dbReference type="NCBI Taxonomy" id="100035"/>
    <lineage>
        <taxon>Eukaryota</taxon>
        <taxon>Fungi</taxon>
        <taxon>Dikarya</taxon>
        <taxon>Ascomycota</taxon>
        <taxon>Pezizomycotina</taxon>
        <taxon>Dothideomycetes</taxon>
        <taxon>Pleosporomycetidae</taxon>
        <taxon>Pleosporales</taxon>
        <taxon>Pleosporales incertae sedis</taxon>
        <taxon>Massariosphaeria</taxon>
    </lineage>
</organism>
<dbReference type="PANTHER" id="PTHR11079:SF162">
    <property type="entry name" value="RIBOFLAVIN BIOSYNTHESIS PROTEIN PYRD, CHLOROPLASTIC"/>
    <property type="match status" value="1"/>
</dbReference>
<dbReference type="InterPro" id="IPR016193">
    <property type="entry name" value="Cytidine_deaminase-like"/>
</dbReference>
<dbReference type="Pfam" id="PF18785">
    <property type="entry name" value="Inv-AAD"/>
    <property type="match status" value="1"/>
</dbReference>
<dbReference type="EMBL" id="JAADJZ010000006">
    <property type="protein sequence ID" value="KAF2874336.1"/>
    <property type="molecule type" value="Genomic_DNA"/>
</dbReference>
<reference evidence="2 3" key="1">
    <citation type="submission" date="2020-01" db="EMBL/GenBank/DDBJ databases">
        <authorList>
            <consortium name="DOE Joint Genome Institute"/>
            <person name="Haridas S."/>
            <person name="Albert R."/>
            <person name="Binder M."/>
            <person name="Bloem J."/>
            <person name="Labutti K."/>
            <person name="Salamov A."/>
            <person name="Andreopoulos B."/>
            <person name="Baker S.E."/>
            <person name="Barry K."/>
            <person name="Bills G."/>
            <person name="Bluhm B.H."/>
            <person name="Cannon C."/>
            <person name="Castanera R."/>
            <person name="Culley D.E."/>
            <person name="Daum C."/>
            <person name="Ezra D."/>
            <person name="Gonzalez J.B."/>
            <person name="Henrissat B."/>
            <person name="Kuo A."/>
            <person name="Liang C."/>
            <person name="Lipzen A."/>
            <person name="Lutzoni F."/>
            <person name="Magnuson J."/>
            <person name="Mondo S."/>
            <person name="Nolan M."/>
            <person name="Ohm R."/>
            <person name="Pangilinan J."/>
            <person name="Park H.-J.H."/>
            <person name="Ramirez L."/>
            <person name="Alfaro M."/>
            <person name="Sun H."/>
            <person name="Tritt A."/>
            <person name="Yoshinaga Y."/>
            <person name="Zwiers L.-H.L."/>
            <person name="Turgeon B.G."/>
            <person name="Goodwin S.B."/>
            <person name="Spatafora J.W."/>
            <person name="Crous P.W."/>
            <person name="Grigoriev I.V."/>
        </authorList>
    </citation>
    <scope>NUCLEOTIDE SEQUENCE [LARGE SCALE GENOMIC DNA]</scope>
    <source>
        <strain evidence="2 3">CBS 611.86</strain>
    </source>
</reference>
<name>A0A7C8MBV7_9PLEO</name>
<dbReference type="AlphaFoldDB" id="A0A7C8MBV7"/>
<dbReference type="Gene3D" id="3.40.140.10">
    <property type="entry name" value="Cytidine Deaminase, domain 2"/>
    <property type="match status" value="1"/>
</dbReference>